<sequence length="39" mass="4120">MKPESRCLVPANSFSEYAPELNLETGKAASSAPAGERLP</sequence>
<reference evidence="2 3" key="1">
    <citation type="submission" date="2014-11" db="EMBL/GenBank/DDBJ databases">
        <title>Symbiosis island explosion on the genome of extra-slow-growing strains of soybean bradyrhizobia with massive insertion sequences.</title>
        <authorList>
            <person name="Iida T."/>
            <person name="Minamisawa K."/>
        </authorList>
    </citation>
    <scope>NUCLEOTIDE SEQUENCE [LARGE SCALE GENOMIC DNA]</scope>
    <source>
        <strain evidence="2 3">NK6</strain>
    </source>
</reference>
<dbReference type="Proteomes" id="UP000063308">
    <property type="component" value="Chromosome"/>
</dbReference>
<proteinExistence type="predicted"/>
<feature type="region of interest" description="Disordered" evidence="1">
    <location>
        <begin position="20"/>
        <end position="39"/>
    </location>
</feature>
<protein>
    <submittedName>
        <fullName evidence="2">Uncharacterized protein</fullName>
    </submittedName>
</protein>
<name>A0A0E4G0S4_9BRAD</name>
<evidence type="ECO:0000256" key="1">
    <source>
        <dbReference type="SAM" id="MobiDB-lite"/>
    </source>
</evidence>
<evidence type="ECO:0000313" key="2">
    <source>
        <dbReference type="EMBL" id="BAR61166.1"/>
    </source>
</evidence>
<gene>
    <name evidence="2" type="ORF">NK6_8015</name>
</gene>
<accession>A0A0E4G0S4</accession>
<dbReference type="EMBL" id="AP014685">
    <property type="protein sequence ID" value="BAR61166.1"/>
    <property type="molecule type" value="Genomic_DNA"/>
</dbReference>
<organism evidence="2 3">
    <name type="scientific">Bradyrhizobium diazoefficiens</name>
    <dbReference type="NCBI Taxonomy" id="1355477"/>
    <lineage>
        <taxon>Bacteria</taxon>
        <taxon>Pseudomonadati</taxon>
        <taxon>Pseudomonadota</taxon>
        <taxon>Alphaproteobacteria</taxon>
        <taxon>Hyphomicrobiales</taxon>
        <taxon>Nitrobacteraceae</taxon>
        <taxon>Bradyrhizobium</taxon>
    </lineage>
</organism>
<dbReference type="AlphaFoldDB" id="A0A0E4G0S4"/>
<evidence type="ECO:0000313" key="3">
    <source>
        <dbReference type="Proteomes" id="UP000063308"/>
    </source>
</evidence>